<dbReference type="OrthoDB" id="119432at2"/>
<evidence type="ECO:0000313" key="4">
    <source>
        <dbReference type="EMBL" id="SMC89833.1"/>
    </source>
</evidence>
<dbReference type="InterPro" id="IPR034660">
    <property type="entry name" value="DinB/YfiT-like"/>
</dbReference>
<evidence type="ECO:0000256" key="1">
    <source>
        <dbReference type="ARBA" id="ARBA00008635"/>
    </source>
</evidence>
<dbReference type="Gene3D" id="1.20.120.450">
    <property type="entry name" value="dinb family like domain"/>
    <property type="match status" value="1"/>
</dbReference>
<organism evidence="4 5">
    <name type="scientific">Pedobacter africanus</name>
    <dbReference type="NCBI Taxonomy" id="151894"/>
    <lineage>
        <taxon>Bacteria</taxon>
        <taxon>Pseudomonadati</taxon>
        <taxon>Bacteroidota</taxon>
        <taxon>Sphingobacteriia</taxon>
        <taxon>Sphingobacteriales</taxon>
        <taxon>Sphingobacteriaceae</taxon>
        <taxon>Pedobacter</taxon>
    </lineage>
</organism>
<evidence type="ECO:0000256" key="2">
    <source>
        <dbReference type="ARBA" id="ARBA00022723"/>
    </source>
</evidence>
<protein>
    <submittedName>
        <fullName evidence="4">Uncharacterized damage-inducible protein DinB (Forms a four-helix bundle)</fullName>
    </submittedName>
</protein>
<name>A0A1W2CX85_9SPHI</name>
<dbReference type="STRING" id="151894.SAMN04488524_3367"/>
<dbReference type="AlphaFoldDB" id="A0A1W2CX85"/>
<proteinExistence type="inferred from homology"/>
<comment type="similarity">
    <text evidence="1">Belongs to the DinB family.</text>
</comment>
<keyword evidence="5" id="KW-1185">Reference proteome</keyword>
<evidence type="ECO:0000313" key="5">
    <source>
        <dbReference type="Proteomes" id="UP000192756"/>
    </source>
</evidence>
<dbReference type="Pfam" id="PF05163">
    <property type="entry name" value="DinB"/>
    <property type="match status" value="1"/>
</dbReference>
<keyword evidence="2 3" id="KW-0479">Metal-binding</keyword>
<dbReference type="SUPFAM" id="SSF109854">
    <property type="entry name" value="DinB/YfiT-like putative metalloenzymes"/>
    <property type="match status" value="1"/>
</dbReference>
<reference evidence="5" key="1">
    <citation type="submission" date="2017-04" db="EMBL/GenBank/DDBJ databases">
        <authorList>
            <person name="Varghese N."/>
            <person name="Submissions S."/>
        </authorList>
    </citation>
    <scope>NUCLEOTIDE SEQUENCE [LARGE SCALE GENOMIC DNA]</scope>
    <source>
        <strain evidence="5">DSM 12126</strain>
    </source>
</reference>
<accession>A0A1W2CX85</accession>
<dbReference type="RefSeq" id="WP_084240154.1">
    <property type="nucleotide sequence ID" value="NZ_FWXT01000002.1"/>
</dbReference>
<evidence type="ECO:0000256" key="3">
    <source>
        <dbReference type="PIRSR" id="PIRSR607837-1"/>
    </source>
</evidence>
<dbReference type="GO" id="GO:0046872">
    <property type="term" value="F:metal ion binding"/>
    <property type="evidence" value="ECO:0007669"/>
    <property type="project" value="UniProtKB-KW"/>
</dbReference>
<dbReference type="Proteomes" id="UP000192756">
    <property type="component" value="Unassembled WGS sequence"/>
</dbReference>
<sequence length="169" mass="18992">MTTTEITTENTLFISAQDLLSHWLGHRRLTRRVIEAFPDDKLFDHSIGGMRPFATMVKELIDVSGPGVQGIATSDWSNSSGFDEHSTKGITSKAALLNLFDESTDAIASYLPTISAERFQQTERAFGMYEGIVFDLILYFIDNEIHHRAQGTVYLRSLGIEPPAFYNRD</sequence>
<dbReference type="InterPro" id="IPR007837">
    <property type="entry name" value="DinB"/>
</dbReference>
<feature type="binding site" evidence="3">
    <location>
        <position position="147"/>
    </location>
    <ligand>
        <name>a divalent metal cation</name>
        <dbReference type="ChEBI" id="CHEBI:60240"/>
    </ligand>
</feature>
<gene>
    <name evidence="4" type="ORF">SAMN04488524_3367</name>
</gene>
<dbReference type="EMBL" id="FWXT01000002">
    <property type="protein sequence ID" value="SMC89833.1"/>
    <property type="molecule type" value="Genomic_DNA"/>
</dbReference>